<keyword evidence="4 5" id="KW-0949">S-adenosyl-L-methionine</keyword>
<comment type="function">
    <text evidence="5">Methylation of the membrane-bound methyl-accepting chemotaxis proteins (MCP) to form gamma-glutamyl methyl ester residues in MCP.</text>
</comment>
<dbReference type="PANTHER" id="PTHR24422:SF19">
    <property type="entry name" value="CHEMOTAXIS PROTEIN METHYLTRANSFERASE"/>
    <property type="match status" value="1"/>
</dbReference>
<dbReference type="SUPFAM" id="SSF47757">
    <property type="entry name" value="Chemotaxis receptor methyltransferase CheR, N-terminal domain"/>
    <property type="match status" value="1"/>
</dbReference>
<sequence>MIAAGSIEANQDGFTLTDQDFEAIADFAYKHFGLAMSSSKKPLVSARLARQLRQQNAGNFKDYLARLNGKNSNEERSKLLSLLTTNVTHFFREPHHFETLRKDVLPSLIERARNGGRVRIWSAGCSKGPEPFTMAMIIHNMCPDIGRYDFKILGTDIDPQVVQFAKTAKYPQEELGQIPAEYRSLVPKMEADGRMPAHLRSMITFGVLNLIEPFPFKGKFDAIFCRNVAIYFDTPTQQKVWQAFQRSLTPGGYLFIGHSERMSGPAEEKLTTSGITTYINTPPGGSAQ</sequence>
<dbReference type="PROSITE" id="PS50123">
    <property type="entry name" value="CHER"/>
    <property type="match status" value="1"/>
</dbReference>
<name>A0ABQ0AQ04_9RHOB</name>
<evidence type="ECO:0000256" key="4">
    <source>
        <dbReference type="ARBA" id="ARBA00022691"/>
    </source>
</evidence>
<dbReference type="InterPro" id="IPR022642">
    <property type="entry name" value="CheR_C"/>
</dbReference>
<evidence type="ECO:0000259" key="6">
    <source>
        <dbReference type="PROSITE" id="PS50123"/>
    </source>
</evidence>
<dbReference type="SUPFAM" id="SSF53335">
    <property type="entry name" value="S-adenosyl-L-methionine-dependent methyltransferases"/>
    <property type="match status" value="1"/>
</dbReference>
<evidence type="ECO:0000256" key="5">
    <source>
        <dbReference type="PIRNR" id="PIRNR000410"/>
    </source>
</evidence>
<dbReference type="PRINTS" id="PR00996">
    <property type="entry name" value="CHERMTFRASE"/>
</dbReference>
<dbReference type="Pfam" id="PF03705">
    <property type="entry name" value="CheR_N"/>
    <property type="match status" value="1"/>
</dbReference>
<evidence type="ECO:0000313" key="8">
    <source>
        <dbReference type="Proteomes" id="UP001441944"/>
    </source>
</evidence>
<dbReference type="Proteomes" id="UP001441944">
    <property type="component" value="Unassembled WGS sequence"/>
</dbReference>
<dbReference type="Gene3D" id="1.10.155.10">
    <property type="entry name" value="Chemotaxis receptor methyltransferase CheR, N-terminal domain"/>
    <property type="match status" value="1"/>
</dbReference>
<protein>
    <recommendedName>
        <fullName evidence="5">Chemotaxis protein methyltransferase</fullName>
        <ecNumber evidence="5">2.1.1.80</ecNumber>
    </recommendedName>
</protein>
<proteinExistence type="predicted"/>
<keyword evidence="8" id="KW-1185">Reference proteome</keyword>
<keyword evidence="3 5" id="KW-0808">Transferase</keyword>
<dbReference type="EMBL" id="BAABWU010000016">
    <property type="protein sequence ID" value="GAA6197934.1"/>
    <property type="molecule type" value="Genomic_DNA"/>
</dbReference>
<dbReference type="Gene3D" id="3.40.50.150">
    <property type="entry name" value="Vaccinia Virus protein VP39"/>
    <property type="match status" value="1"/>
</dbReference>
<dbReference type="InterPro" id="IPR026024">
    <property type="entry name" value="Chemotaxis_MeTrfase_CheR"/>
</dbReference>
<dbReference type="InterPro" id="IPR036804">
    <property type="entry name" value="CheR_N_sf"/>
</dbReference>
<dbReference type="InterPro" id="IPR000780">
    <property type="entry name" value="CheR_MeTrfase"/>
</dbReference>
<dbReference type="RefSeq" id="WP_348154963.1">
    <property type="nucleotide sequence ID" value="NZ_BAABWU010000016.1"/>
</dbReference>
<evidence type="ECO:0000256" key="1">
    <source>
        <dbReference type="ARBA" id="ARBA00001541"/>
    </source>
</evidence>
<dbReference type="InterPro" id="IPR029063">
    <property type="entry name" value="SAM-dependent_MTases_sf"/>
</dbReference>
<evidence type="ECO:0000313" key="7">
    <source>
        <dbReference type="EMBL" id="GAA6197934.1"/>
    </source>
</evidence>
<keyword evidence="2 5" id="KW-0489">Methyltransferase</keyword>
<dbReference type="InterPro" id="IPR050903">
    <property type="entry name" value="Bact_Chemotaxis_MeTrfase"/>
</dbReference>
<dbReference type="PIRSF" id="PIRSF000410">
    <property type="entry name" value="CheR"/>
    <property type="match status" value="1"/>
</dbReference>
<dbReference type="InterPro" id="IPR022641">
    <property type="entry name" value="CheR_N"/>
</dbReference>
<comment type="catalytic activity">
    <reaction evidence="1 5">
        <text>L-glutamyl-[protein] + S-adenosyl-L-methionine = [protein]-L-glutamate 5-O-methyl ester + S-adenosyl-L-homocysteine</text>
        <dbReference type="Rhea" id="RHEA:24452"/>
        <dbReference type="Rhea" id="RHEA-COMP:10208"/>
        <dbReference type="Rhea" id="RHEA-COMP:10311"/>
        <dbReference type="ChEBI" id="CHEBI:29973"/>
        <dbReference type="ChEBI" id="CHEBI:57856"/>
        <dbReference type="ChEBI" id="CHEBI:59789"/>
        <dbReference type="ChEBI" id="CHEBI:82795"/>
        <dbReference type="EC" id="2.1.1.80"/>
    </reaction>
</comment>
<dbReference type="PANTHER" id="PTHR24422">
    <property type="entry name" value="CHEMOTAXIS PROTEIN METHYLTRANSFERASE"/>
    <property type="match status" value="1"/>
</dbReference>
<accession>A0ABQ0AQ04</accession>
<dbReference type="Pfam" id="PF01739">
    <property type="entry name" value="CheR"/>
    <property type="match status" value="1"/>
</dbReference>
<gene>
    <name evidence="7" type="ORF">NBRC116598_33790</name>
</gene>
<evidence type="ECO:0000256" key="2">
    <source>
        <dbReference type="ARBA" id="ARBA00022603"/>
    </source>
</evidence>
<dbReference type="EC" id="2.1.1.80" evidence="5"/>
<reference evidence="7 8" key="1">
    <citation type="submission" date="2024-04" db="EMBL/GenBank/DDBJ databases">
        <title>Draft genome sequence of Pseudophaeobacter arcticus NBRC 116598.</title>
        <authorList>
            <person name="Miyakawa T."/>
            <person name="Kusuya Y."/>
            <person name="Miura T."/>
        </authorList>
    </citation>
    <scope>NUCLEOTIDE SEQUENCE [LARGE SCALE GENOMIC DNA]</scope>
    <source>
        <strain evidence="7 8">SU-CL00105</strain>
    </source>
</reference>
<organism evidence="7 8">
    <name type="scientific">Pseudophaeobacter arcticus</name>
    <dbReference type="NCBI Taxonomy" id="385492"/>
    <lineage>
        <taxon>Bacteria</taxon>
        <taxon>Pseudomonadati</taxon>
        <taxon>Pseudomonadota</taxon>
        <taxon>Alphaproteobacteria</taxon>
        <taxon>Rhodobacterales</taxon>
        <taxon>Paracoccaceae</taxon>
        <taxon>Pseudophaeobacter</taxon>
    </lineage>
</organism>
<evidence type="ECO:0000256" key="3">
    <source>
        <dbReference type="ARBA" id="ARBA00022679"/>
    </source>
</evidence>
<comment type="caution">
    <text evidence="7">The sequence shown here is derived from an EMBL/GenBank/DDBJ whole genome shotgun (WGS) entry which is preliminary data.</text>
</comment>
<dbReference type="SMART" id="SM00138">
    <property type="entry name" value="MeTrc"/>
    <property type="match status" value="1"/>
</dbReference>
<feature type="domain" description="CheR-type methyltransferase" evidence="6">
    <location>
        <begin position="9"/>
        <end position="283"/>
    </location>
</feature>